<dbReference type="CDD" id="cd06532">
    <property type="entry name" value="Glyco_transf_25"/>
    <property type="match status" value="1"/>
</dbReference>
<protein>
    <recommendedName>
        <fullName evidence="1">Glycosyl transferase family 25 domain-containing protein</fullName>
    </recommendedName>
</protein>
<dbReference type="Pfam" id="PF01755">
    <property type="entry name" value="Glyco_transf_25"/>
    <property type="match status" value="1"/>
</dbReference>
<dbReference type="InterPro" id="IPR002654">
    <property type="entry name" value="Glyco_trans_25"/>
</dbReference>
<accession>N9DGE4</accession>
<dbReference type="Proteomes" id="UP000018460">
    <property type="component" value="Unassembled WGS sequence"/>
</dbReference>
<evidence type="ECO:0000259" key="1">
    <source>
        <dbReference type="Pfam" id="PF01755"/>
    </source>
</evidence>
<proteinExistence type="predicted"/>
<comment type="caution">
    <text evidence="2">The sequence shown here is derived from an EMBL/GenBank/DDBJ whole genome shotgun (WGS) entry which is preliminary data.</text>
</comment>
<dbReference type="PATRIC" id="fig|1120925.3.peg.2981"/>
<feature type="domain" description="Glycosyl transferase family 25" evidence="1">
    <location>
        <begin position="2"/>
        <end position="178"/>
    </location>
</feature>
<keyword evidence="3" id="KW-1185">Reference proteome</keyword>
<name>N9DGE4_9GAMM</name>
<gene>
    <name evidence="2" type="ORF">F941_02842</name>
</gene>
<reference evidence="2 3" key="1">
    <citation type="submission" date="2013-02" db="EMBL/GenBank/DDBJ databases">
        <title>The Genome Sequence of Acinetobacter bouvetii CIP 107468.</title>
        <authorList>
            <consortium name="The Broad Institute Genome Sequencing Platform"/>
            <consortium name="The Broad Institute Genome Sequencing Center for Infectious Disease"/>
            <person name="Cerqueira G."/>
            <person name="Feldgarden M."/>
            <person name="Courvalin P."/>
            <person name="Perichon B."/>
            <person name="Grillot-Courvalin C."/>
            <person name="Clermont D."/>
            <person name="Rocha E."/>
            <person name="Yoon E.-J."/>
            <person name="Nemec A."/>
            <person name="Walker B."/>
            <person name="Young S.K."/>
            <person name="Zeng Q."/>
            <person name="Gargeya S."/>
            <person name="Fitzgerald M."/>
            <person name="Haas B."/>
            <person name="Abouelleil A."/>
            <person name="Alvarado L."/>
            <person name="Arachchi H.M."/>
            <person name="Berlin A.M."/>
            <person name="Chapman S.B."/>
            <person name="Dewar J."/>
            <person name="Goldberg J."/>
            <person name="Griggs A."/>
            <person name="Gujja S."/>
            <person name="Hansen M."/>
            <person name="Howarth C."/>
            <person name="Imamovic A."/>
            <person name="Larimer J."/>
            <person name="McCowan C."/>
            <person name="Murphy C."/>
            <person name="Neiman D."/>
            <person name="Pearson M."/>
            <person name="Priest M."/>
            <person name="Roberts A."/>
            <person name="Saif S."/>
            <person name="Shea T."/>
            <person name="Sisk P."/>
            <person name="Sykes S."/>
            <person name="Wortman J."/>
            <person name="Nusbaum C."/>
            <person name="Birren B."/>
        </authorList>
    </citation>
    <scope>NUCLEOTIDE SEQUENCE [LARGE SCALE GENOMIC DNA]</scope>
    <source>
        <strain evidence="2 3">CIP 107468</strain>
    </source>
</reference>
<dbReference type="RefSeq" id="WP_005012677.1">
    <property type="nucleotide sequence ID" value="NZ_KB849729.1"/>
</dbReference>
<sequence length="254" mass="29422">MEKYLISIENKKSQRLQAFFAQNIFKQNNLSFHVFGVKGADLPTTQYFKLAVANRERPLSPAELGCTLSHVQAMEHFLETDQQYAVFFEDDAIQKYDFSLEQLEQEMLKLNLAPSFLLSLGGIQLSFSEKVKGMLIENKLLGKNVLAIHPYYYKNLSSTYAYILDRDMARILVEYHQPPHGCDHWGDLSALDNVPHLYATYLFDHPEIVSDQSNSYIEQERVKVKGIKQNKAQPSLYLQLINKLARLRLQKYHD</sequence>
<evidence type="ECO:0000313" key="2">
    <source>
        <dbReference type="EMBL" id="ENV81699.1"/>
    </source>
</evidence>
<dbReference type="EMBL" id="APQD01000021">
    <property type="protein sequence ID" value="ENV81699.1"/>
    <property type="molecule type" value="Genomic_DNA"/>
</dbReference>
<organism evidence="2 3">
    <name type="scientific">Acinetobacter bouvetii DSM 14964 = CIP 107468</name>
    <dbReference type="NCBI Taxonomy" id="1120925"/>
    <lineage>
        <taxon>Bacteria</taxon>
        <taxon>Pseudomonadati</taxon>
        <taxon>Pseudomonadota</taxon>
        <taxon>Gammaproteobacteria</taxon>
        <taxon>Moraxellales</taxon>
        <taxon>Moraxellaceae</taxon>
        <taxon>Acinetobacter</taxon>
    </lineage>
</organism>
<evidence type="ECO:0000313" key="3">
    <source>
        <dbReference type="Proteomes" id="UP000018460"/>
    </source>
</evidence>
<dbReference type="eggNOG" id="ENOG5033MSU">
    <property type="taxonomic scope" value="Bacteria"/>
</dbReference>
<dbReference type="AlphaFoldDB" id="N9DGE4"/>